<dbReference type="PANTHER" id="PTHR22953">
    <property type="entry name" value="ACID PHOSPHATASE RELATED"/>
    <property type="match status" value="1"/>
</dbReference>
<evidence type="ECO:0000256" key="4">
    <source>
        <dbReference type="ARBA" id="ARBA00022729"/>
    </source>
</evidence>
<organism evidence="8 9">
    <name type="scientific">Populus trichocarpa</name>
    <name type="common">Western balsam poplar</name>
    <name type="synonym">Populus balsamifera subsp. trichocarpa</name>
    <dbReference type="NCBI Taxonomy" id="3694"/>
    <lineage>
        <taxon>Eukaryota</taxon>
        <taxon>Viridiplantae</taxon>
        <taxon>Streptophyta</taxon>
        <taxon>Embryophyta</taxon>
        <taxon>Tracheophyta</taxon>
        <taxon>Spermatophyta</taxon>
        <taxon>Magnoliopsida</taxon>
        <taxon>eudicotyledons</taxon>
        <taxon>Gunneridae</taxon>
        <taxon>Pentapetalae</taxon>
        <taxon>rosids</taxon>
        <taxon>fabids</taxon>
        <taxon>Malpighiales</taxon>
        <taxon>Salicaceae</taxon>
        <taxon>Saliceae</taxon>
        <taxon>Populus</taxon>
    </lineage>
</organism>
<evidence type="ECO:0000256" key="1">
    <source>
        <dbReference type="ARBA" id="ARBA00000032"/>
    </source>
</evidence>
<reference evidence="8 9" key="1">
    <citation type="journal article" date="2006" name="Science">
        <title>The genome of black cottonwood, Populus trichocarpa (Torr. &amp; Gray).</title>
        <authorList>
            <person name="Tuskan G.A."/>
            <person name="Difazio S."/>
            <person name="Jansson S."/>
            <person name="Bohlmann J."/>
            <person name="Grigoriev I."/>
            <person name="Hellsten U."/>
            <person name="Putnam N."/>
            <person name="Ralph S."/>
            <person name="Rombauts S."/>
            <person name="Salamov A."/>
            <person name="Schein J."/>
            <person name="Sterck L."/>
            <person name="Aerts A."/>
            <person name="Bhalerao R.R."/>
            <person name="Bhalerao R.P."/>
            <person name="Blaudez D."/>
            <person name="Boerjan W."/>
            <person name="Brun A."/>
            <person name="Brunner A."/>
            <person name="Busov V."/>
            <person name="Campbell M."/>
            <person name="Carlson J."/>
            <person name="Chalot M."/>
            <person name="Chapman J."/>
            <person name="Chen G.L."/>
            <person name="Cooper D."/>
            <person name="Coutinho P.M."/>
            <person name="Couturier J."/>
            <person name="Covert S."/>
            <person name="Cronk Q."/>
            <person name="Cunningham R."/>
            <person name="Davis J."/>
            <person name="Degroeve S."/>
            <person name="Dejardin A."/>
            <person name="Depamphilis C."/>
            <person name="Detter J."/>
            <person name="Dirks B."/>
            <person name="Dubchak I."/>
            <person name="Duplessis S."/>
            <person name="Ehlting J."/>
            <person name="Ellis B."/>
            <person name="Gendler K."/>
            <person name="Goodstein D."/>
            <person name="Gribskov M."/>
            <person name="Grimwood J."/>
            <person name="Groover A."/>
            <person name="Gunter L."/>
            <person name="Hamberger B."/>
            <person name="Heinze B."/>
            <person name="Helariutta Y."/>
            <person name="Henrissat B."/>
            <person name="Holligan D."/>
            <person name="Holt R."/>
            <person name="Huang W."/>
            <person name="Islam-Faridi N."/>
            <person name="Jones S."/>
            <person name="Jones-Rhoades M."/>
            <person name="Jorgensen R."/>
            <person name="Joshi C."/>
            <person name="Kangasjarvi J."/>
            <person name="Karlsson J."/>
            <person name="Kelleher C."/>
            <person name="Kirkpatrick R."/>
            <person name="Kirst M."/>
            <person name="Kohler A."/>
            <person name="Kalluri U."/>
            <person name="Larimer F."/>
            <person name="Leebens-Mack J."/>
            <person name="Leple J.C."/>
            <person name="Locascio P."/>
            <person name="Lou Y."/>
            <person name="Lucas S."/>
            <person name="Martin F."/>
            <person name="Montanini B."/>
            <person name="Napoli C."/>
            <person name="Nelson D.R."/>
            <person name="Nelson C."/>
            <person name="Nieminen K."/>
            <person name="Nilsson O."/>
            <person name="Pereda V."/>
            <person name="Peter G."/>
            <person name="Philippe R."/>
            <person name="Pilate G."/>
            <person name="Poliakov A."/>
            <person name="Razumovskaya J."/>
            <person name="Richardson P."/>
            <person name="Rinaldi C."/>
            <person name="Ritland K."/>
            <person name="Rouze P."/>
            <person name="Ryaboy D."/>
            <person name="Schmutz J."/>
            <person name="Schrader J."/>
            <person name="Segerman B."/>
            <person name="Shin H."/>
            <person name="Siddiqui A."/>
            <person name="Sterky F."/>
            <person name="Terry A."/>
            <person name="Tsai C.J."/>
            <person name="Uberbacher E."/>
            <person name="Unneberg P."/>
            <person name="Vahala J."/>
            <person name="Wall K."/>
            <person name="Wessler S."/>
            <person name="Yang G."/>
            <person name="Yin T."/>
            <person name="Douglas C."/>
            <person name="Marra M."/>
            <person name="Sandberg G."/>
            <person name="Van de Peer Y."/>
            <person name="Rokhsar D."/>
        </authorList>
    </citation>
    <scope>NUCLEOTIDE SEQUENCE [LARGE SCALE GENOMIC DNA]</scope>
    <source>
        <strain evidence="9">cv. Nisqually</strain>
    </source>
</reference>
<keyword evidence="9" id="KW-1185">Reference proteome</keyword>
<dbReference type="Pfam" id="PF00149">
    <property type="entry name" value="Metallophos"/>
    <property type="match status" value="1"/>
</dbReference>
<keyword evidence="4" id="KW-0732">Signal</keyword>
<dbReference type="SUPFAM" id="SSF56300">
    <property type="entry name" value="Metallo-dependent phosphatases"/>
    <property type="match status" value="1"/>
</dbReference>
<evidence type="ECO:0000313" key="8">
    <source>
        <dbReference type="EMBL" id="RQO88506.1"/>
    </source>
</evidence>
<evidence type="ECO:0000256" key="5">
    <source>
        <dbReference type="ARBA" id="ARBA00023180"/>
    </source>
</evidence>
<dbReference type="Gene3D" id="3.60.21.10">
    <property type="match status" value="2"/>
</dbReference>
<feature type="domain" description="Purple acid phosphatase C-terminal" evidence="7">
    <location>
        <begin position="222"/>
        <end position="263"/>
    </location>
</feature>
<accession>A0A3N7EPU6</accession>
<evidence type="ECO:0000259" key="7">
    <source>
        <dbReference type="Pfam" id="PF14008"/>
    </source>
</evidence>
<dbReference type="EC" id="3.1.3.2" evidence="3"/>
<dbReference type="Pfam" id="PF14008">
    <property type="entry name" value="Metallophos_C"/>
    <property type="match status" value="1"/>
</dbReference>
<dbReference type="GO" id="GO:0003993">
    <property type="term" value="F:acid phosphatase activity"/>
    <property type="evidence" value="ECO:0007669"/>
    <property type="project" value="UniProtKB-EC"/>
</dbReference>
<sequence length="330" mass="37481">MDKFLELLEPSKVEKHKFMEPLISSSPMMVIEGNHEIEPQVSGITFKSYLTRYAVPSEESGSNSNFYYSFDAGGIHFVMLGAYVDYNSTGAQYSWLKQDLNQVDRAKTPWLVAAWHPPWYNSYSSHYQEFECMRQEMEALLYQYRVDIVFSGHVHAYERMNRVYNYTLDPCGPVYITVGDGGNIEKVDVDHADEPGNCPSAGDNIPEFGGVCHINFSSGPAEGKFCWDKQPEWSAFRESSFGHGILEVVNSTYALWTWHRNQDIYKDDSHGDQIYVVRQPELCIASTLEGSGKPEDGGLTNEAADLLARWTRFAASIEMLTVAVIWTSFY</sequence>
<evidence type="ECO:0000313" key="9">
    <source>
        <dbReference type="Proteomes" id="UP000006729"/>
    </source>
</evidence>
<dbReference type="PANTHER" id="PTHR22953:SF153">
    <property type="entry name" value="PURPLE ACID PHOSPHATASE"/>
    <property type="match status" value="1"/>
</dbReference>
<dbReference type="InterPro" id="IPR041792">
    <property type="entry name" value="MPP_PAP"/>
</dbReference>
<evidence type="ECO:0000259" key="6">
    <source>
        <dbReference type="Pfam" id="PF00149"/>
    </source>
</evidence>
<protein>
    <recommendedName>
        <fullName evidence="3">acid phosphatase</fullName>
        <ecNumber evidence="3">3.1.3.2</ecNumber>
    </recommendedName>
</protein>
<name>A0A3N7EPU6_POPTR</name>
<dbReference type="InterPro" id="IPR004843">
    <property type="entry name" value="Calcineurin-like_PHP"/>
</dbReference>
<keyword evidence="5" id="KW-0325">Glycoprotein</keyword>
<dbReference type="EMBL" id="CM009292">
    <property type="protein sequence ID" value="RQO88506.1"/>
    <property type="molecule type" value="Genomic_DNA"/>
</dbReference>
<feature type="domain" description="Calcineurin-like phosphoesterase" evidence="6">
    <location>
        <begin position="16"/>
        <end position="157"/>
    </location>
</feature>
<comment type="cofactor">
    <cofactor evidence="2">
        <name>Zn(2+)</name>
        <dbReference type="ChEBI" id="CHEBI:29105"/>
    </cofactor>
</comment>
<dbReference type="Proteomes" id="UP000006729">
    <property type="component" value="Chromosome 3"/>
</dbReference>
<proteinExistence type="predicted"/>
<dbReference type="InterPro" id="IPR025733">
    <property type="entry name" value="PAPs_C"/>
</dbReference>
<dbReference type="AlphaFoldDB" id="A0A3N7EPU6"/>
<dbReference type="InterPro" id="IPR039331">
    <property type="entry name" value="PAPs-like"/>
</dbReference>
<dbReference type="InterPro" id="IPR029052">
    <property type="entry name" value="Metallo-depent_PP-like"/>
</dbReference>
<dbReference type="CDD" id="cd00839">
    <property type="entry name" value="MPP_PAPs"/>
    <property type="match status" value="1"/>
</dbReference>
<gene>
    <name evidence="8" type="ORF">POPTR_003G176000</name>
</gene>
<comment type="catalytic activity">
    <reaction evidence="1">
        <text>a phosphate monoester + H2O = an alcohol + phosphate</text>
        <dbReference type="Rhea" id="RHEA:15017"/>
        <dbReference type="ChEBI" id="CHEBI:15377"/>
        <dbReference type="ChEBI" id="CHEBI:30879"/>
        <dbReference type="ChEBI" id="CHEBI:43474"/>
        <dbReference type="ChEBI" id="CHEBI:67140"/>
        <dbReference type="EC" id="3.1.3.2"/>
    </reaction>
</comment>
<evidence type="ECO:0000256" key="2">
    <source>
        <dbReference type="ARBA" id="ARBA00001947"/>
    </source>
</evidence>
<evidence type="ECO:0000256" key="3">
    <source>
        <dbReference type="ARBA" id="ARBA00012646"/>
    </source>
</evidence>